<dbReference type="eggNOG" id="KOG4157">
    <property type="taxonomic scope" value="Eukaryota"/>
</dbReference>
<proteinExistence type="predicted"/>
<gene>
    <name evidence="3" type="ORF">A1Q2_04661</name>
</gene>
<comment type="caution">
    <text evidence="3">The sequence shown here is derived from an EMBL/GenBank/DDBJ whole genome shotgun (WGS) entry which is preliminary data.</text>
</comment>
<dbReference type="PANTHER" id="PTHR43662">
    <property type="match status" value="1"/>
</dbReference>
<feature type="region of interest" description="Disordered" evidence="1">
    <location>
        <begin position="480"/>
        <end position="554"/>
    </location>
</feature>
<keyword evidence="4" id="KW-1185">Reference proteome</keyword>
<dbReference type="AlphaFoldDB" id="K1VAI8"/>
<protein>
    <recommendedName>
        <fullName evidence="2">DUF1996 domain-containing protein</fullName>
    </recommendedName>
</protein>
<organism evidence="3 4">
    <name type="scientific">Trichosporon asahii var. asahii (strain CBS 8904)</name>
    <name type="common">Yeast</name>
    <dbReference type="NCBI Taxonomy" id="1220162"/>
    <lineage>
        <taxon>Eukaryota</taxon>
        <taxon>Fungi</taxon>
        <taxon>Dikarya</taxon>
        <taxon>Basidiomycota</taxon>
        <taxon>Agaricomycotina</taxon>
        <taxon>Tremellomycetes</taxon>
        <taxon>Trichosporonales</taxon>
        <taxon>Trichosporonaceae</taxon>
        <taxon>Trichosporon</taxon>
    </lineage>
</organism>
<feature type="compositionally biased region" description="Basic and acidic residues" evidence="1">
    <location>
        <begin position="514"/>
        <end position="527"/>
    </location>
</feature>
<dbReference type="HOGENOM" id="CLU_434244_0_0_1"/>
<evidence type="ECO:0000259" key="2">
    <source>
        <dbReference type="Pfam" id="PF09362"/>
    </source>
</evidence>
<dbReference type="PANTHER" id="PTHR43662:SF3">
    <property type="entry name" value="DOMAIN PROTEIN, PUTATIVE (AFU_ORTHOLOGUE AFUA_6G11970)-RELATED"/>
    <property type="match status" value="1"/>
</dbReference>
<sequence length="630" mass="69480">MRIPTLLAAAAFAYEASAQDRFILGSSNALTVSRMDPIISPGAFGGHVHRVYGGSAFRTMAADGIHRLCHHCNTLLLAYCLGGVLGTDSKTRQVPQPPAATASPSLPLISRSLRLRSLTPPDVLNDPQDQLDKSHCSTVKVLADKSNYWVPALYFINPNGTYSMLNGEPRIYYLLDFDKSQPLAAFPPGLHMISGLAMRRDPGAKQAQGIQLTVDAYLNVPTNNQFIPNGTVHPDPPGQGYVQLNVRFPNCGWANQSLDSWDHFSHMAWSVNDKGEWDPMGRKCPDTHPIRYPQIFLENFYRLEPWQKDQWNRTGPSVILANGDTTGATFHGDFVNGWEPEVLQRAINECRTAGDDLDKCKAFDGQLQDPWNKTTGAPADMYDCRLQSQIPAEDVGFYRPLEHLPGCNPRWDWDGPTDHRSITEGRDACPWFEGEPGWTSPNLQYWAQREYSFPIVLPGVDSSSVSNLVTSVGRWQGTGARIVPWPTDQDGETPQSVPPNSKGYRGVLVGSQAEVDKAAKTKDDKDWQPSVFGWDSPPGHWEQEKPADSPKPAPVDTKRYEKMAATTHQTATYACATTTAWAGLPCGPEYVKDAPKAKDEEHKKHGAGTRVLPSVACVLSMLLSVAYVLA</sequence>
<accession>K1VAI8</accession>
<dbReference type="EMBL" id="AMBO01000327">
    <property type="protein sequence ID" value="EKD01040.1"/>
    <property type="molecule type" value="Genomic_DNA"/>
</dbReference>
<evidence type="ECO:0000313" key="3">
    <source>
        <dbReference type="EMBL" id="EKD01040.1"/>
    </source>
</evidence>
<dbReference type="InterPro" id="IPR018535">
    <property type="entry name" value="DUF1996"/>
</dbReference>
<feature type="domain" description="DUF1996" evidence="2">
    <location>
        <begin position="128"/>
        <end position="338"/>
    </location>
</feature>
<name>K1VAI8_TRIAC</name>
<reference evidence="3 4" key="1">
    <citation type="journal article" date="2012" name="Eukaryot. Cell">
        <title>Genome sequence of the Trichosporon asahii environmental strain CBS 8904.</title>
        <authorList>
            <person name="Yang R.Y."/>
            <person name="Li H.T."/>
            <person name="Zhu H."/>
            <person name="Zhou G.P."/>
            <person name="Wang M."/>
            <person name="Wang L."/>
        </authorList>
    </citation>
    <scope>NUCLEOTIDE SEQUENCE [LARGE SCALE GENOMIC DNA]</scope>
    <source>
        <strain evidence="3 4">CBS 8904</strain>
    </source>
</reference>
<evidence type="ECO:0000256" key="1">
    <source>
        <dbReference type="SAM" id="MobiDB-lite"/>
    </source>
</evidence>
<dbReference type="Pfam" id="PF09362">
    <property type="entry name" value="DUF1996"/>
    <property type="match status" value="1"/>
</dbReference>
<dbReference type="STRING" id="1220162.K1VAI8"/>
<evidence type="ECO:0000313" key="4">
    <source>
        <dbReference type="Proteomes" id="UP000006757"/>
    </source>
</evidence>
<dbReference type="Proteomes" id="UP000006757">
    <property type="component" value="Unassembled WGS sequence"/>
</dbReference>
<dbReference type="InParanoid" id="K1VAI8"/>